<protein>
    <submittedName>
        <fullName evidence="1">Uncharacterized protein</fullName>
    </submittedName>
</protein>
<comment type="caution">
    <text evidence="1">The sequence shown here is derived from an EMBL/GenBank/DDBJ whole genome shotgun (WGS) entry which is preliminary data.</text>
</comment>
<evidence type="ECO:0000313" key="1">
    <source>
        <dbReference type="EMBL" id="RAJ32990.1"/>
    </source>
</evidence>
<dbReference type="Proteomes" id="UP000249754">
    <property type="component" value="Unassembled WGS sequence"/>
</dbReference>
<organism evidence="1 2">
    <name type="scientific">Pedobacter cryoconitis</name>
    <dbReference type="NCBI Taxonomy" id="188932"/>
    <lineage>
        <taxon>Bacteria</taxon>
        <taxon>Pseudomonadati</taxon>
        <taxon>Bacteroidota</taxon>
        <taxon>Sphingobacteriia</taxon>
        <taxon>Sphingobacteriales</taxon>
        <taxon>Sphingobacteriaceae</taxon>
        <taxon>Pedobacter</taxon>
    </lineage>
</organism>
<dbReference type="RefSeq" id="WP_111633236.1">
    <property type="nucleotide sequence ID" value="NZ_QLLR01000005.1"/>
</dbReference>
<accession>A0A327SUL0</accession>
<dbReference type="OrthoDB" id="672380at2"/>
<reference evidence="1 2" key="1">
    <citation type="submission" date="2018-06" db="EMBL/GenBank/DDBJ databases">
        <title>Genomic Encyclopedia of Archaeal and Bacterial Type Strains, Phase II (KMG-II): from individual species to whole genera.</title>
        <authorList>
            <person name="Goeker M."/>
        </authorList>
    </citation>
    <scope>NUCLEOTIDE SEQUENCE [LARGE SCALE GENOMIC DNA]</scope>
    <source>
        <strain evidence="1 2">DSM 14825</strain>
    </source>
</reference>
<sequence>MNFFILNKYTFKITLFFCLPIFMFSCKKETVRQPVYAQKEVTIEYRISPYKNIITNGDIIFTDEAGVVTVSDKRTLPFSRKFKRNIKRSAVLSLGIIAQYAGSVKMEIRVDDQVVATLISSSVLSKKEMIRYTLTLPQE</sequence>
<proteinExistence type="predicted"/>
<dbReference type="AlphaFoldDB" id="A0A327SUL0"/>
<dbReference type="EMBL" id="QLLR01000005">
    <property type="protein sequence ID" value="RAJ32990.1"/>
    <property type="molecule type" value="Genomic_DNA"/>
</dbReference>
<evidence type="ECO:0000313" key="2">
    <source>
        <dbReference type="Proteomes" id="UP000249754"/>
    </source>
</evidence>
<gene>
    <name evidence="1" type="ORF">LY11_01680</name>
</gene>
<name>A0A327SUL0_9SPHI</name>